<comment type="caution">
    <text evidence="2">The sequence shown here is derived from an EMBL/GenBank/DDBJ whole genome shotgun (WGS) entry which is preliminary data.</text>
</comment>
<dbReference type="Proteomes" id="UP001066276">
    <property type="component" value="Chromosome 5"/>
</dbReference>
<evidence type="ECO:0000313" key="3">
    <source>
        <dbReference type="Proteomes" id="UP001066276"/>
    </source>
</evidence>
<evidence type="ECO:0000256" key="1">
    <source>
        <dbReference type="SAM" id="MobiDB-lite"/>
    </source>
</evidence>
<reference evidence="2" key="1">
    <citation type="journal article" date="2022" name="bioRxiv">
        <title>Sequencing and chromosome-scale assembly of the giantPleurodeles waltlgenome.</title>
        <authorList>
            <person name="Brown T."/>
            <person name="Elewa A."/>
            <person name="Iarovenko S."/>
            <person name="Subramanian E."/>
            <person name="Araus A.J."/>
            <person name="Petzold A."/>
            <person name="Susuki M."/>
            <person name="Suzuki K.-i.T."/>
            <person name="Hayashi T."/>
            <person name="Toyoda A."/>
            <person name="Oliveira C."/>
            <person name="Osipova E."/>
            <person name="Leigh N.D."/>
            <person name="Simon A."/>
            <person name="Yun M.H."/>
        </authorList>
    </citation>
    <scope>NUCLEOTIDE SEQUENCE</scope>
    <source>
        <strain evidence="2">20211129_DDA</strain>
        <tissue evidence="2">Liver</tissue>
    </source>
</reference>
<evidence type="ECO:0000313" key="2">
    <source>
        <dbReference type="EMBL" id="KAJ1152532.1"/>
    </source>
</evidence>
<gene>
    <name evidence="2" type="ORF">NDU88_005307</name>
</gene>
<organism evidence="2 3">
    <name type="scientific">Pleurodeles waltl</name>
    <name type="common">Iberian ribbed newt</name>
    <dbReference type="NCBI Taxonomy" id="8319"/>
    <lineage>
        <taxon>Eukaryota</taxon>
        <taxon>Metazoa</taxon>
        <taxon>Chordata</taxon>
        <taxon>Craniata</taxon>
        <taxon>Vertebrata</taxon>
        <taxon>Euteleostomi</taxon>
        <taxon>Amphibia</taxon>
        <taxon>Batrachia</taxon>
        <taxon>Caudata</taxon>
        <taxon>Salamandroidea</taxon>
        <taxon>Salamandridae</taxon>
        <taxon>Pleurodelinae</taxon>
        <taxon>Pleurodeles</taxon>
    </lineage>
</organism>
<proteinExistence type="predicted"/>
<accession>A0AAV7RIP3</accession>
<sequence>METKTDGRTDTAQPLLSRCGASEARRHDRISGSASVSYSGALELQRLGGIPGGTPGDTPTACLSHSKSVFGQHRGDTVSRPGPSTPTEHQTTEPPESPTDACFLRSLGACANNAA</sequence>
<feature type="compositionally biased region" description="Low complexity" evidence="1">
    <location>
        <begin position="85"/>
        <end position="94"/>
    </location>
</feature>
<dbReference type="EMBL" id="JANPWB010000009">
    <property type="protein sequence ID" value="KAJ1152532.1"/>
    <property type="molecule type" value="Genomic_DNA"/>
</dbReference>
<dbReference type="AlphaFoldDB" id="A0AAV7RIP3"/>
<protein>
    <submittedName>
        <fullName evidence="2">Uncharacterized protein</fullName>
    </submittedName>
</protein>
<name>A0AAV7RIP3_PLEWA</name>
<feature type="region of interest" description="Disordered" evidence="1">
    <location>
        <begin position="1"/>
        <end position="100"/>
    </location>
</feature>
<keyword evidence="3" id="KW-1185">Reference proteome</keyword>